<dbReference type="FunFam" id="3.40.640.10:FF:000004">
    <property type="entry name" value="Acetylornithine aminotransferase"/>
    <property type="match status" value="1"/>
</dbReference>
<evidence type="ECO:0000256" key="1">
    <source>
        <dbReference type="ARBA" id="ARBA00001933"/>
    </source>
</evidence>
<dbReference type="Pfam" id="PF00202">
    <property type="entry name" value="Aminotran_3"/>
    <property type="match status" value="1"/>
</dbReference>
<dbReference type="EMBL" id="JADHEI010000055">
    <property type="protein sequence ID" value="MBF2735906.1"/>
    <property type="molecule type" value="Genomic_DNA"/>
</dbReference>
<evidence type="ECO:0000313" key="8">
    <source>
        <dbReference type="EMBL" id="MBF2735906.1"/>
    </source>
</evidence>
<keyword evidence="2" id="KW-0032">Aminotransferase</keyword>
<dbReference type="InterPro" id="IPR015422">
    <property type="entry name" value="PyrdxlP-dep_Trfase_small"/>
</dbReference>
<dbReference type="GO" id="GO:0006526">
    <property type="term" value="P:L-arginine biosynthetic process"/>
    <property type="evidence" value="ECO:0007669"/>
    <property type="project" value="UniProtKB-ARBA"/>
</dbReference>
<dbReference type="PIRSF" id="PIRSF000521">
    <property type="entry name" value="Transaminase_4ab_Lys_Orn"/>
    <property type="match status" value="1"/>
</dbReference>
<name>A0A930UIX2_9GAMM</name>
<protein>
    <submittedName>
        <fullName evidence="8">Acetylornithine/succinylornithine family transaminase</fullName>
    </submittedName>
</protein>
<evidence type="ECO:0000256" key="2">
    <source>
        <dbReference type="ARBA" id="ARBA00022576"/>
    </source>
</evidence>
<dbReference type="NCBIfam" id="NF002325">
    <property type="entry name" value="PRK01278.1"/>
    <property type="match status" value="1"/>
</dbReference>
<evidence type="ECO:0000256" key="7">
    <source>
        <dbReference type="RuleBase" id="RU003560"/>
    </source>
</evidence>
<keyword evidence="9" id="KW-1185">Reference proteome</keyword>
<gene>
    <name evidence="8" type="ORF">ISN26_07565</name>
</gene>
<dbReference type="PANTHER" id="PTHR11986">
    <property type="entry name" value="AMINOTRANSFERASE CLASS III"/>
    <property type="match status" value="1"/>
</dbReference>
<dbReference type="Proteomes" id="UP000604381">
    <property type="component" value="Unassembled WGS sequence"/>
</dbReference>
<dbReference type="InterPro" id="IPR005814">
    <property type="entry name" value="Aminotrans_3"/>
</dbReference>
<keyword evidence="3" id="KW-0028">Amino-acid biosynthesis</keyword>
<dbReference type="InterPro" id="IPR050103">
    <property type="entry name" value="Class-III_PLP-dep_AT"/>
</dbReference>
<reference evidence="8" key="1">
    <citation type="submission" date="2020-10" db="EMBL/GenBank/DDBJ databases">
        <title>An improved Amphimedon queenslandica hologenome assembly reveals how three proteobacterial symbionts can extend the metabolic phenotypic of their marine sponge host.</title>
        <authorList>
            <person name="Degnan B."/>
            <person name="Degnan S."/>
            <person name="Xiang X."/>
        </authorList>
    </citation>
    <scope>NUCLEOTIDE SEQUENCE</scope>
    <source>
        <strain evidence="8">AqS2</strain>
    </source>
</reference>
<dbReference type="CDD" id="cd00610">
    <property type="entry name" value="OAT_like"/>
    <property type="match status" value="1"/>
</dbReference>
<dbReference type="PROSITE" id="PS00600">
    <property type="entry name" value="AA_TRANSFER_CLASS_3"/>
    <property type="match status" value="1"/>
</dbReference>
<keyword evidence="5 7" id="KW-0663">Pyridoxal phosphate</keyword>
<evidence type="ECO:0000256" key="5">
    <source>
        <dbReference type="ARBA" id="ARBA00022898"/>
    </source>
</evidence>
<dbReference type="PANTHER" id="PTHR11986:SF79">
    <property type="entry name" value="ACETYLORNITHINE AMINOTRANSFERASE, MITOCHONDRIAL"/>
    <property type="match status" value="1"/>
</dbReference>
<dbReference type="Gene3D" id="3.40.640.10">
    <property type="entry name" value="Type I PLP-dependent aspartate aminotransferase-like (Major domain)"/>
    <property type="match status" value="1"/>
</dbReference>
<comment type="similarity">
    <text evidence="7">Belongs to the class-III pyridoxal-phosphate-dependent aminotransferase family.</text>
</comment>
<dbReference type="InterPro" id="IPR015421">
    <property type="entry name" value="PyrdxlP-dep_Trfase_major"/>
</dbReference>
<evidence type="ECO:0000256" key="3">
    <source>
        <dbReference type="ARBA" id="ARBA00022605"/>
    </source>
</evidence>
<proteinExistence type="inferred from homology"/>
<comment type="pathway">
    <text evidence="6">Amino-acid biosynthesis.</text>
</comment>
<accession>A0A930UIX2</accession>
<dbReference type="AlphaFoldDB" id="A0A930UIX2"/>
<evidence type="ECO:0000256" key="4">
    <source>
        <dbReference type="ARBA" id="ARBA00022679"/>
    </source>
</evidence>
<dbReference type="GO" id="GO:0008483">
    <property type="term" value="F:transaminase activity"/>
    <property type="evidence" value="ECO:0007669"/>
    <property type="project" value="UniProtKB-KW"/>
</dbReference>
<dbReference type="InterPro" id="IPR004636">
    <property type="entry name" value="AcOrn/SuccOrn_fam"/>
</dbReference>
<sequence length="398" mass="41944">MSSRLPAGYRRYLIGNYQPQPAVFTAGKGARLRDRRGRDYVDFACGVAVTALGHAHPAVTRAIAAQAAKLTHISNVFIHDQTVAGAKLLAEATGMERVFFCNSGAEANEAALKIARKRGAAIRRTKTKVVSFAGSFHGRLGFALAASGQPKLWQDFGPLAPGFVHVPFDDPRALERAFGRDVCAAIVEPIQGEGGIRAPKPAVLALLQKLCRRHDALLIADEIQTGMHRTGPLLASAATRLRPDMATLGKGIGNGFPLGAVAVRGAAGEVLRPGDHGTTYGGNALAMAALRATLGQLRKPALQRNVAQASAKIAEAVAGYKKRGAPIRQLRGRGLLLGLALDEERLSCGELASRAFAQGLLTVPAGDNVLRLLPPLNIAARDLAAGLRRLEAALFAKP</sequence>
<comment type="caution">
    <text evidence="8">The sequence shown here is derived from an EMBL/GenBank/DDBJ whole genome shotgun (WGS) entry which is preliminary data.</text>
</comment>
<evidence type="ECO:0000256" key="6">
    <source>
        <dbReference type="ARBA" id="ARBA00029440"/>
    </source>
</evidence>
<dbReference type="NCBIfam" id="TIGR00707">
    <property type="entry name" value="argD"/>
    <property type="match status" value="1"/>
</dbReference>
<organism evidence="8 9">
    <name type="scientific">Candidatus Amphirhobacter heronislandensis</name>
    <dbReference type="NCBI Taxonomy" id="1732024"/>
    <lineage>
        <taxon>Bacteria</taxon>
        <taxon>Pseudomonadati</taxon>
        <taxon>Pseudomonadota</taxon>
        <taxon>Gammaproteobacteria</taxon>
        <taxon>Candidatus Tethybacterales</taxon>
        <taxon>Candidatus Tethybacteraceae</taxon>
        <taxon>Candidatus Amphirhobacter</taxon>
    </lineage>
</organism>
<dbReference type="Gene3D" id="3.90.1150.10">
    <property type="entry name" value="Aspartate Aminotransferase, domain 1"/>
    <property type="match status" value="1"/>
</dbReference>
<dbReference type="InterPro" id="IPR015424">
    <property type="entry name" value="PyrdxlP-dep_Trfase"/>
</dbReference>
<dbReference type="InterPro" id="IPR049704">
    <property type="entry name" value="Aminotrans_3_PPA_site"/>
</dbReference>
<dbReference type="GO" id="GO:0030170">
    <property type="term" value="F:pyridoxal phosphate binding"/>
    <property type="evidence" value="ECO:0007669"/>
    <property type="project" value="InterPro"/>
</dbReference>
<keyword evidence="4" id="KW-0808">Transferase</keyword>
<evidence type="ECO:0000313" key="9">
    <source>
        <dbReference type="Proteomes" id="UP000604381"/>
    </source>
</evidence>
<dbReference type="SUPFAM" id="SSF53383">
    <property type="entry name" value="PLP-dependent transferases"/>
    <property type="match status" value="1"/>
</dbReference>
<comment type="cofactor">
    <cofactor evidence="1">
        <name>pyridoxal 5'-phosphate</name>
        <dbReference type="ChEBI" id="CHEBI:597326"/>
    </cofactor>
</comment>
<dbReference type="GO" id="GO:0042802">
    <property type="term" value="F:identical protein binding"/>
    <property type="evidence" value="ECO:0007669"/>
    <property type="project" value="TreeGrafter"/>
</dbReference>